<dbReference type="NCBIfam" id="NF003759">
    <property type="entry name" value="PRK05352.1-2"/>
    <property type="match status" value="1"/>
</dbReference>
<dbReference type="PANTHER" id="PTHR37839:SF1">
    <property type="entry name" value="NA(+)-TRANSLOCATING NADH-QUINONE REDUCTASE SUBUNIT A"/>
    <property type="match status" value="1"/>
</dbReference>
<feature type="domain" description="NqrA N-terminal barrel-sandwich hybrid" evidence="9">
    <location>
        <begin position="2"/>
        <end position="93"/>
    </location>
</feature>
<keyword evidence="1 8" id="KW-0813">Transport</keyword>
<evidence type="ECO:0000256" key="7">
    <source>
        <dbReference type="ARBA" id="ARBA00023201"/>
    </source>
</evidence>
<comment type="catalytic activity">
    <reaction evidence="8">
        <text>a ubiquinone + n Na(+)(in) + NADH + H(+) = a ubiquinol + n Na(+)(out) + NAD(+)</text>
        <dbReference type="Rhea" id="RHEA:47748"/>
        <dbReference type="Rhea" id="RHEA-COMP:9565"/>
        <dbReference type="Rhea" id="RHEA-COMP:9566"/>
        <dbReference type="ChEBI" id="CHEBI:15378"/>
        <dbReference type="ChEBI" id="CHEBI:16389"/>
        <dbReference type="ChEBI" id="CHEBI:17976"/>
        <dbReference type="ChEBI" id="CHEBI:29101"/>
        <dbReference type="ChEBI" id="CHEBI:57540"/>
        <dbReference type="ChEBI" id="CHEBI:57945"/>
        <dbReference type="EC" id="7.2.1.1"/>
    </reaction>
</comment>
<evidence type="ECO:0000256" key="5">
    <source>
        <dbReference type="ARBA" id="ARBA00023065"/>
    </source>
</evidence>
<keyword evidence="4 8" id="KW-0915">Sodium</keyword>
<keyword evidence="12" id="KW-0560">Oxidoreductase</keyword>
<keyword evidence="5 8" id="KW-0406">Ion transport</keyword>
<comment type="subunit">
    <text evidence="8">Composed of six subunits; NqrA, NqrB, NqrC, NqrD, NqrE and NqrF.</text>
</comment>
<gene>
    <name evidence="8 12" type="primary">nqrA</name>
    <name evidence="12" type="ORF">PsAD2_04466</name>
</gene>
<dbReference type="HAMAP" id="MF_00425">
    <property type="entry name" value="NqrA"/>
    <property type="match status" value="1"/>
</dbReference>
<comment type="caution">
    <text evidence="12">The sequence shown here is derived from an EMBL/GenBank/DDBJ whole genome shotgun (WGS) entry which is preliminary data.</text>
</comment>
<keyword evidence="6 8" id="KW-0830">Ubiquinone</keyword>
<evidence type="ECO:0000256" key="1">
    <source>
        <dbReference type="ARBA" id="ARBA00022448"/>
    </source>
</evidence>
<feature type="domain" description="Na(+)-translocating NADH-quinone reductase subunit A C-terminal" evidence="10">
    <location>
        <begin position="264"/>
        <end position="312"/>
    </location>
</feature>
<dbReference type="OrthoDB" id="9774536at2"/>
<keyword evidence="2 8" id="KW-1278">Translocase</keyword>
<dbReference type="NCBIfam" id="TIGR01936">
    <property type="entry name" value="nqrA"/>
    <property type="match status" value="1"/>
</dbReference>
<dbReference type="EC" id="7.2.1.1" evidence="8"/>
<evidence type="ECO:0000256" key="2">
    <source>
        <dbReference type="ARBA" id="ARBA00022967"/>
    </source>
</evidence>
<evidence type="ECO:0000313" key="13">
    <source>
        <dbReference type="Proteomes" id="UP000076577"/>
    </source>
</evidence>
<proteinExistence type="inferred from homology"/>
<dbReference type="Pfam" id="PF24836">
    <property type="entry name" value="NQRA_2nd"/>
    <property type="match status" value="1"/>
</dbReference>
<sequence length="450" mass="48784">MKITKGLDLPITGAPNQEIHKGQTVRRVAVNGGDFNGLKPRMLVAEGDHVAKGQPLFVDKRSPEINYVAPGAGVVEAVNRGARRVLETVVIKLAERDEEQIAFSKFENSALATLDASLVREQLAKSGLWTSFRTRPYSKVPVFETQPRSIFVTAMDTNPLAADAGVIINANAGAFEAGLNVVSKLTDGRTFVCHSPKDQLPGAAIAGVQMESFEGKHPAGNAGTHVHFLDPVNENKTVWTIGYQDVIAIGNLFLTGELDVNRCVSIAGPMATKPRLVTTRVGADLSDLLVGEANQNVAVRVVSGSILSGTIAADQFAFLGRYHTQVTLMEEDRKQDVVGWVRPFMTKWSNLNVHPSGLFRSALKFPFGTNKNGSIRAIVPLGTYEKVMPLDVLPTQLLRSLMVLDTDMAQKLGALELDEEDLALCTFICHSKNEYGAALRANLEKIEKEG</sequence>
<keyword evidence="13" id="KW-1185">Reference proteome</keyword>
<dbReference type="PANTHER" id="PTHR37839">
    <property type="entry name" value="NA(+)-TRANSLOCATING NADH-QUINONE REDUCTASE SUBUNIT A"/>
    <property type="match status" value="1"/>
</dbReference>
<organism evidence="12 13">
    <name type="scientific">Pseudovibrio axinellae</name>
    <dbReference type="NCBI Taxonomy" id="989403"/>
    <lineage>
        <taxon>Bacteria</taxon>
        <taxon>Pseudomonadati</taxon>
        <taxon>Pseudomonadota</taxon>
        <taxon>Alphaproteobacteria</taxon>
        <taxon>Hyphomicrobiales</taxon>
        <taxon>Stappiaceae</taxon>
        <taxon>Pseudovibrio</taxon>
    </lineage>
</organism>
<protein>
    <recommendedName>
        <fullName evidence="8">Na(+)-translocating NADH-quinone reductase subunit A</fullName>
        <shortName evidence="8">Na(+)-NQR subunit A</shortName>
        <shortName evidence="8">Na(+)-translocating NQR subunit A</shortName>
        <ecNumber evidence="8">7.2.1.1</ecNumber>
    </recommendedName>
    <alternativeName>
        <fullName evidence="8">NQR complex subunit A</fullName>
    </alternativeName>
    <alternativeName>
        <fullName evidence="8">NQR-1 subunit A</fullName>
    </alternativeName>
</protein>
<name>A0A165T036_9HYPH</name>
<keyword evidence="3 8" id="KW-0520">NAD</keyword>
<accession>A0A165T036</accession>
<evidence type="ECO:0000256" key="8">
    <source>
        <dbReference type="HAMAP-Rule" id="MF_00425"/>
    </source>
</evidence>
<comment type="similarity">
    <text evidence="8">Belongs to the NqrA family.</text>
</comment>
<dbReference type="GO" id="GO:0006814">
    <property type="term" value="P:sodium ion transport"/>
    <property type="evidence" value="ECO:0007669"/>
    <property type="project" value="UniProtKB-UniRule"/>
</dbReference>
<dbReference type="AlphaFoldDB" id="A0A165T036"/>
<dbReference type="EMBL" id="LMCB01000159">
    <property type="protein sequence ID" value="KZL05111.1"/>
    <property type="molecule type" value="Genomic_DNA"/>
</dbReference>
<dbReference type="Pfam" id="PF05896">
    <property type="entry name" value="NQRA_N"/>
    <property type="match status" value="1"/>
</dbReference>
<evidence type="ECO:0000259" key="10">
    <source>
        <dbReference type="Pfam" id="PF11973"/>
    </source>
</evidence>
<dbReference type="InterPro" id="IPR056147">
    <property type="entry name" value="NQRA_N"/>
</dbReference>
<dbReference type="InterPro" id="IPR008703">
    <property type="entry name" value="NqrA"/>
</dbReference>
<evidence type="ECO:0000256" key="4">
    <source>
        <dbReference type="ARBA" id="ARBA00023053"/>
    </source>
</evidence>
<dbReference type="Proteomes" id="UP000076577">
    <property type="component" value="Unassembled WGS sequence"/>
</dbReference>
<dbReference type="RefSeq" id="WP_068010819.1">
    <property type="nucleotide sequence ID" value="NZ_FOFM01000011.1"/>
</dbReference>
<evidence type="ECO:0000256" key="3">
    <source>
        <dbReference type="ARBA" id="ARBA00023027"/>
    </source>
</evidence>
<reference evidence="12 13" key="1">
    <citation type="journal article" date="2016" name="Front. Microbiol.">
        <title>Comparative Genomic Analysis Reveals a Diverse Repertoire of Genes Involved in Prokaryote-Eukaryote Interactions within the Pseudovibrio Genus.</title>
        <authorList>
            <person name="Romano S."/>
            <person name="Fernandez-Guerra A."/>
            <person name="Reen F.J."/>
            <person name="Glockner F.O."/>
            <person name="Crowley S.P."/>
            <person name="O'Sullivan O."/>
            <person name="Cotter P.D."/>
            <person name="Adams C."/>
            <person name="Dobson A.D."/>
            <person name="O'Gara F."/>
        </authorList>
    </citation>
    <scope>NUCLEOTIDE SEQUENCE [LARGE SCALE GENOMIC DNA]</scope>
    <source>
        <strain evidence="12 13">Ad2</strain>
    </source>
</reference>
<dbReference type="InterPro" id="IPR022615">
    <property type="entry name" value="NqrA_C_domain"/>
</dbReference>
<dbReference type="InterPro" id="IPR056148">
    <property type="entry name" value="NQRA_2nd"/>
</dbReference>
<evidence type="ECO:0000256" key="6">
    <source>
        <dbReference type="ARBA" id="ARBA00023075"/>
    </source>
</evidence>
<evidence type="ECO:0000313" key="12">
    <source>
        <dbReference type="EMBL" id="KZL05111.1"/>
    </source>
</evidence>
<evidence type="ECO:0000259" key="11">
    <source>
        <dbReference type="Pfam" id="PF24836"/>
    </source>
</evidence>
<dbReference type="STRING" id="989403.SAMN05421798_11127"/>
<dbReference type="PATRIC" id="fig|989403.3.peg.4895"/>
<dbReference type="Pfam" id="PF11973">
    <property type="entry name" value="NQRA_SLBB"/>
    <property type="match status" value="1"/>
</dbReference>
<keyword evidence="7 8" id="KW-0739">Sodium transport</keyword>
<dbReference type="GO" id="GO:0016655">
    <property type="term" value="F:oxidoreductase activity, acting on NAD(P)H, quinone or similar compound as acceptor"/>
    <property type="evidence" value="ECO:0007669"/>
    <property type="project" value="UniProtKB-UniRule"/>
</dbReference>
<evidence type="ECO:0000259" key="9">
    <source>
        <dbReference type="Pfam" id="PF05896"/>
    </source>
</evidence>
<comment type="function">
    <text evidence="8">NQR complex catalyzes the reduction of ubiquinone-1 to ubiquinol by two successive reactions, coupled with the transport of Na(+) ions from the cytoplasm to the periplasm. NqrA to NqrE are probably involved in the second step, the conversion of ubisemiquinone to ubiquinol.</text>
</comment>
<feature type="domain" description="NqrA second alpha/beta" evidence="11">
    <location>
        <begin position="115"/>
        <end position="258"/>
    </location>
</feature>